<dbReference type="AlphaFoldDB" id="A0A645I7H8"/>
<reference evidence="1" key="1">
    <citation type="submission" date="2019-08" db="EMBL/GenBank/DDBJ databases">
        <authorList>
            <person name="Kucharzyk K."/>
            <person name="Murdoch R.W."/>
            <person name="Higgins S."/>
            <person name="Loffler F."/>
        </authorList>
    </citation>
    <scope>NUCLEOTIDE SEQUENCE</scope>
</reference>
<dbReference type="EMBL" id="VSSQ01103418">
    <property type="protein sequence ID" value="MPN44354.1"/>
    <property type="molecule type" value="Genomic_DNA"/>
</dbReference>
<comment type="caution">
    <text evidence="1">The sequence shown here is derived from an EMBL/GenBank/DDBJ whole genome shotgun (WGS) entry which is preliminary data.</text>
</comment>
<protein>
    <submittedName>
        <fullName evidence="1">Uncharacterized protein</fullName>
    </submittedName>
</protein>
<organism evidence="1">
    <name type="scientific">bioreactor metagenome</name>
    <dbReference type="NCBI Taxonomy" id="1076179"/>
    <lineage>
        <taxon>unclassified sequences</taxon>
        <taxon>metagenomes</taxon>
        <taxon>ecological metagenomes</taxon>
    </lineage>
</organism>
<accession>A0A645I7H8</accession>
<proteinExistence type="predicted"/>
<gene>
    <name evidence="1" type="ORF">SDC9_191919</name>
</gene>
<sequence>MNQDTVSDWAQSLQQSPWKGFLLPILEGSGPLKVILAQLMLGGAPFVGSTLQQKWQSAAEILEDDEKSRQLSRMIREEKSH</sequence>
<evidence type="ECO:0000313" key="1">
    <source>
        <dbReference type="EMBL" id="MPN44354.1"/>
    </source>
</evidence>
<name>A0A645I7H8_9ZZZZ</name>